<keyword evidence="3" id="KW-1185">Reference proteome</keyword>
<sequence length="80" mass="8992">MFLPTFKIPGDSERKRKSSSSMLRAAIKGNNVVKSEGRIYTRFPEKGSHRNHIIEEAGGIQQQMEQMVAQKIQYLVGSGI</sequence>
<evidence type="ECO:0000313" key="2">
    <source>
        <dbReference type="EMBL" id="CAH3173681.1"/>
    </source>
</evidence>
<reference evidence="2 3" key="1">
    <citation type="submission" date="2022-05" db="EMBL/GenBank/DDBJ databases">
        <authorList>
            <consortium name="Genoscope - CEA"/>
            <person name="William W."/>
        </authorList>
    </citation>
    <scope>NUCLEOTIDE SEQUENCE [LARGE SCALE GENOMIC DNA]</scope>
</reference>
<evidence type="ECO:0000256" key="1">
    <source>
        <dbReference type="SAM" id="MobiDB-lite"/>
    </source>
</evidence>
<comment type="caution">
    <text evidence="2">The sequence shown here is derived from an EMBL/GenBank/DDBJ whole genome shotgun (WGS) entry which is preliminary data.</text>
</comment>
<feature type="region of interest" description="Disordered" evidence="1">
    <location>
        <begin position="1"/>
        <end position="21"/>
    </location>
</feature>
<accession>A0ABN8R4E4</accession>
<name>A0ABN8R4E4_9CNID</name>
<protein>
    <submittedName>
        <fullName evidence="2">Uncharacterized protein</fullName>
    </submittedName>
</protein>
<proteinExistence type="predicted"/>
<organism evidence="2 3">
    <name type="scientific">Porites evermanni</name>
    <dbReference type="NCBI Taxonomy" id="104178"/>
    <lineage>
        <taxon>Eukaryota</taxon>
        <taxon>Metazoa</taxon>
        <taxon>Cnidaria</taxon>
        <taxon>Anthozoa</taxon>
        <taxon>Hexacorallia</taxon>
        <taxon>Scleractinia</taxon>
        <taxon>Fungiina</taxon>
        <taxon>Poritidae</taxon>
        <taxon>Porites</taxon>
    </lineage>
</organism>
<dbReference type="Proteomes" id="UP001159427">
    <property type="component" value="Unassembled WGS sequence"/>
</dbReference>
<dbReference type="EMBL" id="CALNXI010001630">
    <property type="protein sequence ID" value="CAH3173681.1"/>
    <property type="molecule type" value="Genomic_DNA"/>
</dbReference>
<evidence type="ECO:0000313" key="3">
    <source>
        <dbReference type="Proteomes" id="UP001159427"/>
    </source>
</evidence>
<gene>
    <name evidence="2" type="ORF">PEVE_00009199</name>
</gene>